<feature type="signal peptide" evidence="1">
    <location>
        <begin position="1"/>
        <end position="24"/>
    </location>
</feature>
<accession>A0A6I9W6T3</accession>
<dbReference type="Proteomes" id="UP000504615">
    <property type="component" value="Unplaced"/>
</dbReference>
<evidence type="ECO:0000256" key="1">
    <source>
        <dbReference type="SAM" id="SignalP"/>
    </source>
</evidence>
<feature type="chain" id="PRO_5026868884" evidence="1">
    <location>
        <begin position="25"/>
        <end position="133"/>
    </location>
</feature>
<reference evidence="3" key="1">
    <citation type="submission" date="2025-08" db="UniProtKB">
        <authorList>
            <consortium name="RefSeq"/>
        </authorList>
    </citation>
    <scope>IDENTIFICATION</scope>
</reference>
<name>A0A6I9W6T3_9HYME</name>
<proteinExistence type="predicted"/>
<dbReference type="KEGG" id="pbar:105427621"/>
<dbReference type="RefSeq" id="XP_011637751.1">
    <property type="nucleotide sequence ID" value="XM_011639449.2"/>
</dbReference>
<organism evidence="2 3">
    <name type="scientific">Pogonomyrmex barbatus</name>
    <name type="common">red harvester ant</name>
    <dbReference type="NCBI Taxonomy" id="144034"/>
    <lineage>
        <taxon>Eukaryota</taxon>
        <taxon>Metazoa</taxon>
        <taxon>Ecdysozoa</taxon>
        <taxon>Arthropoda</taxon>
        <taxon>Hexapoda</taxon>
        <taxon>Insecta</taxon>
        <taxon>Pterygota</taxon>
        <taxon>Neoptera</taxon>
        <taxon>Endopterygota</taxon>
        <taxon>Hymenoptera</taxon>
        <taxon>Apocrita</taxon>
        <taxon>Aculeata</taxon>
        <taxon>Formicoidea</taxon>
        <taxon>Formicidae</taxon>
        <taxon>Myrmicinae</taxon>
        <taxon>Pogonomyrmex</taxon>
    </lineage>
</organism>
<sequence length="133" mass="14437">MLTFQFIHAIVLLATIFVIGKCHAHSTIQQRQELRPLCTSCGDECDKCDFGFIISTVCGTPQCRRGPGEICGGPSDTWGVCGDGLICSCNRCSGCSLDSLTCFANPCLPHQSLESRGHVDILDRYAPINRIVN</sequence>
<keyword evidence="2" id="KW-1185">Reference proteome</keyword>
<gene>
    <name evidence="3" type="primary">LOC105427621</name>
</gene>
<evidence type="ECO:0000313" key="3">
    <source>
        <dbReference type="RefSeq" id="XP_011637751.1"/>
    </source>
</evidence>
<dbReference type="AlphaFoldDB" id="A0A6I9W6T3"/>
<dbReference type="CTD" id="100313506"/>
<dbReference type="Pfam" id="PF07327">
    <property type="entry name" value="Neuroparsin"/>
    <property type="match status" value="1"/>
</dbReference>
<keyword evidence="1" id="KW-0732">Signal</keyword>
<dbReference type="InterPro" id="IPR010850">
    <property type="entry name" value="Neuroparsin"/>
</dbReference>
<dbReference type="GeneID" id="105427621"/>
<evidence type="ECO:0000313" key="2">
    <source>
        <dbReference type="Proteomes" id="UP000504615"/>
    </source>
</evidence>
<protein>
    <submittedName>
        <fullName evidence="3">Neuroparsin-A-like</fullName>
    </submittedName>
</protein>
<dbReference type="OrthoDB" id="5976811at2759"/>